<keyword evidence="2" id="KW-0418">Kinase</keyword>
<feature type="transmembrane region" description="Helical" evidence="1">
    <location>
        <begin position="95"/>
        <end position="112"/>
    </location>
</feature>
<feature type="transmembrane region" description="Helical" evidence="1">
    <location>
        <begin position="150"/>
        <end position="169"/>
    </location>
</feature>
<accession>A0A430FNT0</accession>
<feature type="transmembrane region" description="Helical" evidence="1">
    <location>
        <begin position="119"/>
        <end position="138"/>
    </location>
</feature>
<keyword evidence="1" id="KW-1133">Transmembrane helix</keyword>
<keyword evidence="3" id="KW-1185">Reference proteome</keyword>
<evidence type="ECO:0000256" key="1">
    <source>
        <dbReference type="SAM" id="Phobius"/>
    </source>
</evidence>
<keyword evidence="1" id="KW-0812">Transmembrane</keyword>
<comment type="caution">
    <text evidence="2">The sequence shown here is derived from an EMBL/GenBank/DDBJ whole genome shotgun (WGS) entry which is preliminary data.</text>
</comment>
<feature type="transmembrane region" description="Helical" evidence="1">
    <location>
        <begin position="60"/>
        <end position="89"/>
    </location>
</feature>
<sequence length="415" mass="45732">MTVRGLRRPCRDHHGNGIARRLQGRPRLIDAAMSGMGAALFCLDWINSVGLTVQDHVQNALLMIFTVLLPFNPTICSIIITLLSLAMAYALPAATIYWLFSTPCLLALIFLAKSVRRPIPTAIIFFIMQLLAATGTITHNEELRSLILGYQPLIIAWAIGTLLGCAIEAQRKRTIAEEKASHRSEQLRVLHVLHDSVANDLVYAVTQCKSLRTELTDRGSIAKTDDVITALESGLAQLRQQIIEPAKRDIETIDKPGTDAGHIQTPDTQACIHSTMRTIEQRLRQCGFAGKPQISGNLSVIREEVIDVIDMTIHELGGNIIKYGEPGAYALAINVSADGTVTIVSSNRYRPRTDAPCWSSTSDTCHTPILLSNRLRSIGGSMSVSREDGEWTACVCIPDAYRDKAWQHTDEDDNR</sequence>
<reference evidence="2 3" key="1">
    <citation type="submission" date="2018-09" db="EMBL/GenBank/DDBJ databases">
        <title>Characterization of the phylogenetic diversity of five novel species belonging to the genus Bifidobacterium.</title>
        <authorList>
            <person name="Lugli G.A."/>
            <person name="Duranti S."/>
            <person name="Milani C."/>
        </authorList>
    </citation>
    <scope>NUCLEOTIDE SEQUENCE [LARGE SCALE GENOMIC DNA]</scope>
    <source>
        <strain evidence="2 3">2033B</strain>
    </source>
</reference>
<dbReference type="InterPro" id="IPR036890">
    <property type="entry name" value="HATPase_C_sf"/>
</dbReference>
<dbReference type="Proteomes" id="UP000287470">
    <property type="component" value="Unassembled WGS sequence"/>
</dbReference>
<evidence type="ECO:0000313" key="2">
    <source>
        <dbReference type="EMBL" id="RSX54479.1"/>
    </source>
</evidence>
<dbReference type="GO" id="GO:0016301">
    <property type="term" value="F:kinase activity"/>
    <property type="evidence" value="ECO:0007669"/>
    <property type="project" value="UniProtKB-KW"/>
</dbReference>
<gene>
    <name evidence="2" type="ORF">D2E24_1600</name>
</gene>
<keyword evidence="1" id="KW-0472">Membrane</keyword>
<dbReference type="EMBL" id="QXGK01000018">
    <property type="protein sequence ID" value="RSX54479.1"/>
    <property type="molecule type" value="Genomic_DNA"/>
</dbReference>
<dbReference type="AlphaFoldDB" id="A0A430FNT0"/>
<protein>
    <submittedName>
        <fullName evidence="2">Signal transduction histidine kinase</fullName>
    </submittedName>
</protein>
<keyword evidence="2" id="KW-0808">Transferase</keyword>
<name>A0A430FNT0_9BIFI</name>
<evidence type="ECO:0000313" key="3">
    <source>
        <dbReference type="Proteomes" id="UP000287470"/>
    </source>
</evidence>
<proteinExistence type="predicted"/>
<organism evidence="2 3">
    <name type="scientific">Bifidobacterium samirii</name>
    <dbReference type="NCBI Taxonomy" id="2306974"/>
    <lineage>
        <taxon>Bacteria</taxon>
        <taxon>Bacillati</taxon>
        <taxon>Actinomycetota</taxon>
        <taxon>Actinomycetes</taxon>
        <taxon>Bifidobacteriales</taxon>
        <taxon>Bifidobacteriaceae</taxon>
        <taxon>Bifidobacterium</taxon>
    </lineage>
</organism>
<dbReference type="Gene3D" id="3.30.565.10">
    <property type="entry name" value="Histidine kinase-like ATPase, C-terminal domain"/>
    <property type="match status" value="1"/>
</dbReference>